<sequence>MFRFPLVIVYMIVAFNITAFTVVLLLNMLVIDSITAKIISCALSVGAWVLAYVNRHKVIKLF</sequence>
<gene>
    <name evidence="2" type="ORF">GALL_101390</name>
</gene>
<keyword evidence="1" id="KW-0472">Membrane</keyword>
<accession>A0A1J5SHC5</accession>
<dbReference type="AlphaFoldDB" id="A0A1J5SHC5"/>
<feature type="transmembrane region" description="Helical" evidence="1">
    <location>
        <begin position="7"/>
        <end position="28"/>
    </location>
</feature>
<dbReference type="EMBL" id="MLJW01000035">
    <property type="protein sequence ID" value="OIR07857.1"/>
    <property type="molecule type" value="Genomic_DNA"/>
</dbReference>
<feature type="transmembrane region" description="Helical" evidence="1">
    <location>
        <begin position="34"/>
        <end position="53"/>
    </location>
</feature>
<comment type="caution">
    <text evidence="2">The sequence shown here is derived from an EMBL/GenBank/DDBJ whole genome shotgun (WGS) entry which is preliminary data.</text>
</comment>
<organism evidence="2">
    <name type="scientific">mine drainage metagenome</name>
    <dbReference type="NCBI Taxonomy" id="410659"/>
    <lineage>
        <taxon>unclassified sequences</taxon>
        <taxon>metagenomes</taxon>
        <taxon>ecological metagenomes</taxon>
    </lineage>
</organism>
<name>A0A1J5SHC5_9ZZZZ</name>
<keyword evidence="1" id="KW-1133">Transmembrane helix</keyword>
<evidence type="ECO:0000313" key="2">
    <source>
        <dbReference type="EMBL" id="OIR07857.1"/>
    </source>
</evidence>
<protein>
    <submittedName>
        <fullName evidence="2">Uncharacterized protein</fullName>
    </submittedName>
</protein>
<proteinExistence type="predicted"/>
<keyword evidence="1" id="KW-0812">Transmembrane</keyword>
<evidence type="ECO:0000256" key="1">
    <source>
        <dbReference type="SAM" id="Phobius"/>
    </source>
</evidence>
<reference evidence="2" key="1">
    <citation type="submission" date="2016-10" db="EMBL/GenBank/DDBJ databases">
        <title>Sequence of Gallionella enrichment culture.</title>
        <authorList>
            <person name="Poehlein A."/>
            <person name="Muehling M."/>
            <person name="Daniel R."/>
        </authorList>
    </citation>
    <scope>NUCLEOTIDE SEQUENCE</scope>
</reference>